<dbReference type="PANTHER" id="PTHR39338">
    <property type="entry name" value="BLL5662 PROTEIN-RELATED"/>
    <property type="match status" value="1"/>
</dbReference>
<comment type="caution">
    <text evidence="2">The sequence shown here is derived from an EMBL/GenBank/DDBJ whole genome shotgun (WGS) entry which is preliminary data.</text>
</comment>
<keyword evidence="3" id="KW-1185">Reference proteome</keyword>
<dbReference type="PANTHER" id="PTHR39338:SF7">
    <property type="entry name" value="BLL6692 PROTEIN"/>
    <property type="match status" value="1"/>
</dbReference>
<reference evidence="2 3" key="1">
    <citation type="submission" date="2020-04" db="EMBL/GenBank/DDBJ databases">
        <title>Zoogloea sp. G-4-1-14 isolated from soil.</title>
        <authorList>
            <person name="Dahal R.H."/>
        </authorList>
    </citation>
    <scope>NUCLEOTIDE SEQUENCE [LARGE SCALE GENOMIC DNA]</scope>
    <source>
        <strain evidence="2 3">G-4-1-14</strain>
    </source>
</reference>
<dbReference type="Pfam" id="PF05762">
    <property type="entry name" value="VWA_CoxE"/>
    <property type="match status" value="1"/>
</dbReference>
<dbReference type="RefSeq" id="WP_169144702.1">
    <property type="nucleotide sequence ID" value="NZ_JABBGA010000003.1"/>
</dbReference>
<dbReference type="InterPro" id="IPR008912">
    <property type="entry name" value="Uncharacterised_CoxE"/>
</dbReference>
<dbReference type="AlphaFoldDB" id="A0A848G5X7"/>
<dbReference type="Proteomes" id="UP000580043">
    <property type="component" value="Unassembled WGS sequence"/>
</dbReference>
<dbReference type="EMBL" id="JABBGA010000003">
    <property type="protein sequence ID" value="NML25051.1"/>
    <property type="molecule type" value="Genomic_DNA"/>
</dbReference>
<feature type="region of interest" description="Disordered" evidence="1">
    <location>
        <begin position="90"/>
        <end position="131"/>
    </location>
</feature>
<sequence length="377" mass="40834">MSHTLPPLLLGLFRELKAHGVPVGVRDYLDGIEALRLGFGHGDRAALRDLAVALWGRSDEERRLISRWFDVLPAPDGALTDAIHASLSALDTHDSDGTSPSGTAPPPGRGSSSGAAPPVRPPPVEADAQAAEARAAMARVAFAAAREGSGLPIPRLATTPQIGEDYVLIPQPLVSPRDLAVLWRRYRRSTRHGPRTELDLAATLRERCRRGLLCQPVCRPRRSNSARLLILADASPSMDPWRPFLATLAESLPLGRLGQAEVHYFNNLPRRQLFATPGLAKAAERDEILRRHAGAGLLVVSDAGSARGVLNRRRALQTATFLEDARKFCPTAVWLNPMPRSRWAGTTAGLIADGPVRMLPLDAAHLLRAIDILRGNK</sequence>
<name>A0A848G5X7_9RHOO</name>
<accession>A0A848G5X7</accession>
<evidence type="ECO:0000313" key="2">
    <source>
        <dbReference type="EMBL" id="NML25051.1"/>
    </source>
</evidence>
<protein>
    <submittedName>
        <fullName evidence="2">VWA domain-containing protein</fullName>
    </submittedName>
</protein>
<organism evidence="2 3">
    <name type="scientific">Zoogloea dura</name>
    <dbReference type="NCBI Taxonomy" id="2728840"/>
    <lineage>
        <taxon>Bacteria</taxon>
        <taxon>Pseudomonadati</taxon>
        <taxon>Pseudomonadota</taxon>
        <taxon>Betaproteobacteria</taxon>
        <taxon>Rhodocyclales</taxon>
        <taxon>Zoogloeaceae</taxon>
        <taxon>Zoogloea</taxon>
    </lineage>
</organism>
<evidence type="ECO:0000256" key="1">
    <source>
        <dbReference type="SAM" id="MobiDB-lite"/>
    </source>
</evidence>
<gene>
    <name evidence="2" type="ORF">HHL15_04825</name>
</gene>
<evidence type="ECO:0000313" key="3">
    <source>
        <dbReference type="Proteomes" id="UP000580043"/>
    </source>
</evidence>
<proteinExistence type="predicted"/>